<dbReference type="Proteomes" id="UP000828390">
    <property type="component" value="Unassembled WGS sequence"/>
</dbReference>
<evidence type="ECO:0000256" key="2">
    <source>
        <dbReference type="SAM" id="SignalP"/>
    </source>
</evidence>
<dbReference type="InterPro" id="IPR014716">
    <property type="entry name" value="Fibrinogen_a/b/g_C_1"/>
</dbReference>
<dbReference type="InterPro" id="IPR020837">
    <property type="entry name" value="Fibrinogen_CS"/>
</dbReference>
<dbReference type="OrthoDB" id="6114955at2759"/>
<proteinExistence type="predicted"/>
<feature type="domain" description="Fibrinogen C-terminal" evidence="3">
    <location>
        <begin position="81"/>
        <end position="289"/>
    </location>
</feature>
<dbReference type="SUPFAM" id="SSF56496">
    <property type="entry name" value="Fibrinogen C-terminal domain-like"/>
    <property type="match status" value="1"/>
</dbReference>
<dbReference type="PROSITE" id="PS00514">
    <property type="entry name" value="FIBRINOGEN_C_1"/>
    <property type="match status" value="1"/>
</dbReference>
<accession>A0A9D3YNT9</accession>
<dbReference type="Pfam" id="PF00147">
    <property type="entry name" value="Fibrinogen_C"/>
    <property type="match status" value="1"/>
</dbReference>
<feature type="signal peptide" evidence="2">
    <location>
        <begin position="1"/>
        <end position="23"/>
    </location>
</feature>
<evidence type="ECO:0000256" key="1">
    <source>
        <dbReference type="ARBA" id="ARBA00023157"/>
    </source>
</evidence>
<evidence type="ECO:0000313" key="5">
    <source>
        <dbReference type="Proteomes" id="UP000828390"/>
    </source>
</evidence>
<keyword evidence="2" id="KW-0732">Signal</keyword>
<dbReference type="InterPro" id="IPR050373">
    <property type="entry name" value="Fibrinogen_C-term_domain"/>
</dbReference>
<keyword evidence="1" id="KW-1015">Disulfide bond</keyword>
<dbReference type="Gene3D" id="3.90.215.10">
    <property type="entry name" value="Gamma Fibrinogen, chain A, domain 1"/>
    <property type="match status" value="1"/>
</dbReference>
<evidence type="ECO:0000259" key="3">
    <source>
        <dbReference type="PROSITE" id="PS51406"/>
    </source>
</evidence>
<dbReference type="PANTHER" id="PTHR19143:SF458">
    <property type="entry name" value="FIBRINOGEN C-TERMINAL DOMAIN-CONTAINING PROTEIN-RELATED"/>
    <property type="match status" value="1"/>
</dbReference>
<gene>
    <name evidence="4" type="ORF">DPMN_076522</name>
</gene>
<dbReference type="AlphaFoldDB" id="A0A9D3YNT9"/>
<dbReference type="InterPro" id="IPR036056">
    <property type="entry name" value="Fibrinogen-like_C"/>
</dbReference>
<dbReference type="EMBL" id="JAIWYP010000015">
    <property type="protein sequence ID" value="KAH3701533.1"/>
    <property type="molecule type" value="Genomic_DNA"/>
</dbReference>
<dbReference type="NCBIfam" id="NF040941">
    <property type="entry name" value="GGGWT_bact"/>
    <property type="match status" value="1"/>
</dbReference>
<dbReference type="GO" id="GO:0005615">
    <property type="term" value="C:extracellular space"/>
    <property type="evidence" value="ECO:0007669"/>
    <property type="project" value="TreeGrafter"/>
</dbReference>
<name>A0A9D3YNT9_DREPO</name>
<feature type="chain" id="PRO_5039139907" description="Fibrinogen C-terminal domain-containing protein" evidence="2">
    <location>
        <begin position="24"/>
        <end position="289"/>
    </location>
</feature>
<reference evidence="4" key="1">
    <citation type="journal article" date="2019" name="bioRxiv">
        <title>The Genome of the Zebra Mussel, Dreissena polymorpha: A Resource for Invasive Species Research.</title>
        <authorList>
            <person name="McCartney M.A."/>
            <person name="Auch B."/>
            <person name="Kono T."/>
            <person name="Mallez S."/>
            <person name="Zhang Y."/>
            <person name="Obille A."/>
            <person name="Becker A."/>
            <person name="Abrahante J.E."/>
            <person name="Garbe J."/>
            <person name="Badalamenti J.P."/>
            <person name="Herman A."/>
            <person name="Mangelson H."/>
            <person name="Liachko I."/>
            <person name="Sullivan S."/>
            <person name="Sone E.D."/>
            <person name="Koren S."/>
            <person name="Silverstein K.A.T."/>
            <person name="Beckman K.B."/>
            <person name="Gohl D.M."/>
        </authorList>
    </citation>
    <scope>NUCLEOTIDE SEQUENCE</scope>
    <source>
        <strain evidence="4">Duluth1</strain>
        <tissue evidence="4">Whole animal</tissue>
    </source>
</reference>
<dbReference type="SMART" id="SM00186">
    <property type="entry name" value="FBG"/>
    <property type="match status" value="1"/>
</dbReference>
<comment type="caution">
    <text evidence="4">The sequence shown here is derived from an EMBL/GenBank/DDBJ whole genome shotgun (WGS) entry which is preliminary data.</text>
</comment>
<dbReference type="InterPro" id="IPR002181">
    <property type="entry name" value="Fibrinogen_a/b/g_C_dom"/>
</dbReference>
<evidence type="ECO:0000313" key="4">
    <source>
        <dbReference type="EMBL" id="KAH3701533.1"/>
    </source>
</evidence>
<dbReference type="CDD" id="cd00087">
    <property type="entry name" value="FReD"/>
    <property type="match status" value="1"/>
</dbReference>
<dbReference type="PROSITE" id="PS51406">
    <property type="entry name" value="FIBRINOGEN_C_2"/>
    <property type="match status" value="1"/>
</dbReference>
<protein>
    <recommendedName>
        <fullName evidence="3">Fibrinogen C-terminal domain-containing protein</fullName>
    </recommendedName>
</protein>
<reference evidence="4" key="2">
    <citation type="submission" date="2020-11" db="EMBL/GenBank/DDBJ databases">
        <authorList>
            <person name="McCartney M.A."/>
            <person name="Auch B."/>
            <person name="Kono T."/>
            <person name="Mallez S."/>
            <person name="Becker A."/>
            <person name="Gohl D.M."/>
            <person name="Silverstein K.A.T."/>
            <person name="Koren S."/>
            <person name="Bechman K.B."/>
            <person name="Herman A."/>
            <person name="Abrahante J.E."/>
            <person name="Garbe J."/>
        </authorList>
    </citation>
    <scope>NUCLEOTIDE SEQUENCE</scope>
    <source>
        <strain evidence="4">Duluth1</strain>
        <tissue evidence="4">Whole animal</tissue>
    </source>
</reference>
<organism evidence="4 5">
    <name type="scientific">Dreissena polymorpha</name>
    <name type="common">Zebra mussel</name>
    <name type="synonym">Mytilus polymorpha</name>
    <dbReference type="NCBI Taxonomy" id="45954"/>
    <lineage>
        <taxon>Eukaryota</taxon>
        <taxon>Metazoa</taxon>
        <taxon>Spiralia</taxon>
        <taxon>Lophotrochozoa</taxon>
        <taxon>Mollusca</taxon>
        <taxon>Bivalvia</taxon>
        <taxon>Autobranchia</taxon>
        <taxon>Heteroconchia</taxon>
        <taxon>Euheterodonta</taxon>
        <taxon>Imparidentia</taxon>
        <taxon>Neoheterodontei</taxon>
        <taxon>Myida</taxon>
        <taxon>Dreissenoidea</taxon>
        <taxon>Dreissenidae</taxon>
        <taxon>Dreissena</taxon>
    </lineage>
</organism>
<keyword evidence="5" id="KW-1185">Reference proteome</keyword>
<sequence>MYTAKNVDIFRYVALFLVVIVHAEQCHRSLSVVKGCNGSRNCTTGWKHLLRSDQLAQTLAGVSPFLSEEYNRRCNACAEQRNLSATPRDCREVYHNGDRTTGVYTIYPMAIKALQVVCDMATDGGGWTVLQRRVSDTDFYKTWSEYQSGFGDPQNFWLGNENIWALTSTRNYALRIDLTAPDGQTAFAQYSSFKIENSQSRYRLHISGYSGTAGDSLGGSRHDGHVFSTKDVDSTAGCPALYRGGWWYDTCHSSNLNGVYNNTTYGMGLNWFSWKGYYVSMVKTEMKIK</sequence>
<dbReference type="PANTHER" id="PTHR19143">
    <property type="entry name" value="FIBRINOGEN/TENASCIN/ANGIOPOEITIN"/>
    <property type="match status" value="1"/>
</dbReference>